<evidence type="ECO:0000313" key="2">
    <source>
        <dbReference type="Proteomes" id="UP001480955"/>
    </source>
</evidence>
<gene>
    <name evidence="1" type="ORF">ABS772_09485</name>
</gene>
<comment type="caution">
    <text evidence="1">The sequence shown here is derived from an EMBL/GenBank/DDBJ whole genome shotgun (WGS) entry which is preliminary data.</text>
</comment>
<sequence length="329" mass="35613">MTVRPADSALASLAQTLRIGRIDLLATRFRPALQKVVDALGCPFDLTPMIIPSAPGNSGKEADETMRALARQATRIVACSDNMLAALRDRLPGLSITTGLNPEPRKLRLFRVHPARLDADEDLRIVIWNDASEPKDRPTDRPTDRLVAETVAAVRDGGLAARFFSLDGSPTASSTALRDLGPADRFDLNKLVCILRPHLVWFTSPAPEALDSRVSAAIAQGLPILANAACGLGLRLADRPYTWILPADATATTVRDELAAIRGRWDSEYDHMRRTKVAPSFYPGSYLAWVGPDGPSQAEPAPGDATAPTRASFFASASILAAKKWRLFK</sequence>
<name>A0ABV1QL80_9HYPH</name>
<dbReference type="EMBL" id="JBELQE010000056">
    <property type="protein sequence ID" value="MER2250138.1"/>
    <property type="molecule type" value="Genomic_DNA"/>
</dbReference>
<organism evidence="1 2">
    <name type="scientific">Methylorubrum podarium</name>
    <dbReference type="NCBI Taxonomy" id="200476"/>
    <lineage>
        <taxon>Bacteria</taxon>
        <taxon>Pseudomonadati</taxon>
        <taxon>Pseudomonadota</taxon>
        <taxon>Alphaproteobacteria</taxon>
        <taxon>Hyphomicrobiales</taxon>
        <taxon>Methylobacteriaceae</taxon>
        <taxon>Methylorubrum</taxon>
    </lineage>
</organism>
<evidence type="ECO:0000313" key="1">
    <source>
        <dbReference type="EMBL" id="MER2250138.1"/>
    </source>
</evidence>
<accession>A0ABV1QL80</accession>
<dbReference type="Proteomes" id="UP001480955">
    <property type="component" value="Unassembled WGS sequence"/>
</dbReference>
<protein>
    <submittedName>
        <fullName evidence="1">Uncharacterized protein</fullName>
    </submittedName>
</protein>
<proteinExistence type="predicted"/>
<reference evidence="1 2" key="1">
    <citation type="submission" date="2024-06" db="EMBL/GenBank/DDBJ databases">
        <authorList>
            <person name="Campbell A.G."/>
        </authorList>
    </citation>
    <scope>NUCLEOTIDE SEQUENCE [LARGE SCALE GENOMIC DNA]</scope>
    <source>
        <strain evidence="1 2">EM12</strain>
    </source>
</reference>
<dbReference type="RefSeq" id="WP_350394003.1">
    <property type="nucleotide sequence ID" value="NZ_JBELQE010000056.1"/>
</dbReference>
<keyword evidence="2" id="KW-1185">Reference proteome</keyword>